<accession>A0A6A6PNM7</accession>
<dbReference type="Pfam" id="PF01370">
    <property type="entry name" value="Epimerase"/>
    <property type="match status" value="2"/>
</dbReference>
<feature type="domain" description="NAD-dependent epimerase/dehydratase" evidence="1">
    <location>
        <begin position="152"/>
        <end position="236"/>
    </location>
</feature>
<dbReference type="InterPro" id="IPR001509">
    <property type="entry name" value="Epimerase_deHydtase"/>
</dbReference>
<dbReference type="EMBL" id="MU001638">
    <property type="protein sequence ID" value="KAF2481301.1"/>
    <property type="molecule type" value="Genomic_DNA"/>
</dbReference>
<protein>
    <recommendedName>
        <fullName evidence="1">NAD-dependent epimerase/dehydratase domain-containing protein</fullName>
    </recommendedName>
</protein>
<evidence type="ECO:0000313" key="3">
    <source>
        <dbReference type="Proteomes" id="UP000799767"/>
    </source>
</evidence>
<dbReference type="PANTHER" id="PTHR48079">
    <property type="entry name" value="PROTEIN YEEZ"/>
    <property type="match status" value="1"/>
</dbReference>
<dbReference type="SUPFAM" id="SSF51735">
    <property type="entry name" value="NAD(P)-binding Rossmann-fold domains"/>
    <property type="match status" value="1"/>
</dbReference>
<dbReference type="InterPro" id="IPR051783">
    <property type="entry name" value="NAD(P)-dependent_oxidoreduct"/>
</dbReference>
<dbReference type="GO" id="GO:0004029">
    <property type="term" value="F:aldehyde dehydrogenase (NAD+) activity"/>
    <property type="evidence" value="ECO:0007669"/>
    <property type="project" value="TreeGrafter"/>
</dbReference>
<dbReference type="Gene3D" id="3.40.50.720">
    <property type="entry name" value="NAD(P)-binding Rossmann-like Domain"/>
    <property type="match status" value="1"/>
</dbReference>
<evidence type="ECO:0000313" key="2">
    <source>
        <dbReference type="EMBL" id="KAF2481301.1"/>
    </source>
</evidence>
<reference evidence="2" key="1">
    <citation type="journal article" date="2020" name="Stud. Mycol.">
        <title>101 Dothideomycetes genomes: a test case for predicting lifestyles and emergence of pathogens.</title>
        <authorList>
            <person name="Haridas S."/>
            <person name="Albert R."/>
            <person name="Binder M."/>
            <person name="Bloem J."/>
            <person name="Labutti K."/>
            <person name="Salamov A."/>
            <person name="Andreopoulos B."/>
            <person name="Baker S."/>
            <person name="Barry K."/>
            <person name="Bills G."/>
            <person name="Bluhm B."/>
            <person name="Cannon C."/>
            <person name="Castanera R."/>
            <person name="Culley D."/>
            <person name="Daum C."/>
            <person name="Ezra D."/>
            <person name="Gonzalez J."/>
            <person name="Henrissat B."/>
            <person name="Kuo A."/>
            <person name="Liang C."/>
            <person name="Lipzen A."/>
            <person name="Lutzoni F."/>
            <person name="Magnuson J."/>
            <person name="Mondo S."/>
            <person name="Nolan M."/>
            <person name="Ohm R."/>
            <person name="Pangilinan J."/>
            <person name="Park H.-J."/>
            <person name="Ramirez L."/>
            <person name="Alfaro M."/>
            <person name="Sun H."/>
            <person name="Tritt A."/>
            <person name="Yoshinaga Y."/>
            <person name="Zwiers L.-H."/>
            <person name="Turgeon B."/>
            <person name="Goodwin S."/>
            <person name="Spatafora J."/>
            <person name="Crous P."/>
            <person name="Grigoriev I."/>
        </authorList>
    </citation>
    <scope>NUCLEOTIDE SEQUENCE</scope>
    <source>
        <strain evidence="2">CBS 113389</strain>
    </source>
</reference>
<dbReference type="GO" id="GO:0005737">
    <property type="term" value="C:cytoplasm"/>
    <property type="evidence" value="ECO:0007669"/>
    <property type="project" value="TreeGrafter"/>
</dbReference>
<organism evidence="2 3">
    <name type="scientific">Neohortaea acidophila</name>
    <dbReference type="NCBI Taxonomy" id="245834"/>
    <lineage>
        <taxon>Eukaryota</taxon>
        <taxon>Fungi</taxon>
        <taxon>Dikarya</taxon>
        <taxon>Ascomycota</taxon>
        <taxon>Pezizomycotina</taxon>
        <taxon>Dothideomycetes</taxon>
        <taxon>Dothideomycetidae</taxon>
        <taxon>Mycosphaerellales</taxon>
        <taxon>Teratosphaeriaceae</taxon>
        <taxon>Neohortaea</taxon>
    </lineage>
</organism>
<dbReference type="Proteomes" id="UP000799767">
    <property type="component" value="Unassembled WGS sequence"/>
</dbReference>
<dbReference type="AlphaFoldDB" id="A0A6A6PNM7"/>
<dbReference type="RefSeq" id="XP_033587871.1">
    <property type="nucleotide sequence ID" value="XM_033734172.1"/>
</dbReference>
<dbReference type="GeneID" id="54475174"/>
<feature type="domain" description="NAD-dependent epimerase/dehydratase" evidence="1">
    <location>
        <begin position="4"/>
        <end position="84"/>
    </location>
</feature>
<dbReference type="PANTHER" id="PTHR48079:SF6">
    <property type="entry name" value="NAD(P)-BINDING DOMAIN-CONTAINING PROTEIN-RELATED"/>
    <property type="match status" value="1"/>
</dbReference>
<dbReference type="OrthoDB" id="2130169at2759"/>
<dbReference type="InterPro" id="IPR036291">
    <property type="entry name" value="NAD(P)-bd_dom_sf"/>
</dbReference>
<sequence>MTKIFVTGVTGYIGGDAIYAVTQAHPEYDITCLVRNSDKGAQVVKDYPSFKLVYGDLDSADLLEEEARKADIVLNLAYADHAGAAEAIIRGLGTHEPERPGFLIHCSGTGVLLIDDIKRDTYGEESDIVYDDLEGVSKVTSLPDDAPHRPVDKIVLAAGHTTGDVAKTAIVCPPTIYGAGRGPGNQRSHQVPELARSTLEQGHGIQVNAGKARWSTVHVHDLADVFLKLVENAAAGGSLAEWPDKPAVWGAEGYYFTENGEHVWGETAKVIAKEAKKQGFIDTDEVKSVSAEEAGKLTTWGQALWGANSRSRAKRARTVLGWKPSGPPIEEGIGSAVEYEAKQLAIKPGHAKVAAGDA</sequence>
<name>A0A6A6PNM7_9PEZI</name>
<gene>
    <name evidence="2" type="ORF">BDY17DRAFT_301052</name>
</gene>
<keyword evidence="3" id="KW-1185">Reference proteome</keyword>
<evidence type="ECO:0000259" key="1">
    <source>
        <dbReference type="Pfam" id="PF01370"/>
    </source>
</evidence>
<proteinExistence type="predicted"/>